<dbReference type="InterPro" id="IPR022385">
    <property type="entry name" value="Rhs_assc_core"/>
</dbReference>
<evidence type="ECO:0000313" key="2">
    <source>
        <dbReference type="EMBL" id="TCN53840.1"/>
    </source>
</evidence>
<organism evidence="3 5">
    <name type="scientific">Flavobacterium circumlabens</name>
    <dbReference type="NCBI Taxonomy" id="2133765"/>
    <lineage>
        <taxon>Bacteria</taxon>
        <taxon>Pseudomonadati</taxon>
        <taxon>Bacteroidota</taxon>
        <taxon>Flavobacteriia</taxon>
        <taxon>Flavobacteriales</taxon>
        <taxon>Flavobacteriaceae</taxon>
        <taxon>Flavobacterium</taxon>
    </lineage>
</organism>
<dbReference type="Proteomes" id="UP000298340">
    <property type="component" value="Unassembled WGS sequence"/>
</dbReference>
<dbReference type="PANTHER" id="PTHR32305:SF15">
    <property type="entry name" value="PROTEIN RHSA-RELATED"/>
    <property type="match status" value="1"/>
</dbReference>
<protein>
    <submittedName>
        <fullName evidence="3">RHS repeat-associated core domain-containing protein</fullName>
    </submittedName>
    <submittedName>
        <fullName evidence="2">RHS repeat-associated protein</fullName>
    </submittedName>
</protein>
<evidence type="ECO:0000256" key="1">
    <source>
        <dbReference type="SAM" id="MobiDB-lite"/>
    </source>
</evidence>
<dbReference type="RefSeq" id="WP_132037300.1">
    <property type="nucleotide sequence ID" value="NZ_QWDN01000008.1"/>
</dbReference>
<dbReference type="PANTHER" id="PTHR32305">
    <property type="match status" value="1"/>
</dbReference>
<dbReference type="OrthoDB" id="2972467at2"/>
<gene>
    <name evidence="3" type="ORF">D0809_19590</name>
    <name evidence="2" type="ORF">EV142_108145</name>
</gene>
<name>A0A4Y7U8H2_9FLAO</name>
<keyword evidence="4" id="KW-1185">Reference proteome</keyword>
<evidence type="ECO:0000313" key="5">
    <source>
        <dbReference type="Proteomes" id="UP000298340"/>
    </source>
</evidence>
<dbReference type="Gene3D" id="2.180.10.10">
    <property type="entry name" value="RHS repeat-associated core"/>
    <property type="match status" value="1"/>
</dbReference>
<reference evidence="2" key="3">
    <citation type="submission" date="2019-03" db="EMBL/GenBank/DDBJ databases">
        <authorList>
            <person name="Whitman W."/>
            <person name="Huntemann M."/>
            <person name="Clum A."/>
            <person name="Pillay M."/>
            <person name="Palaniappan K."/>
            <person name="Varghese N."/>
            <person name="Mikhailova N."/>
            <person name="Stamatis D."/>
            <person name="Reddy T."/>
            <person name="Daum C."/>
            <person name="Shapiro N."/>
            <person name="Ivanova N."/>
            <person name="Kyrpides N."/>
            <person name="Woyke T."/>
        </authorList>
    </citation>
    <scope>NUCLEOTIDE SEQUENCE</scope>
    <source>
        <strain evidence="2">P5626</strain>
    </source>
</reference>
<dbReference type="AlphaFoldDB" id="A0A4Y7U8H2"/>
<accession>A0A4Y7U8H2</accession>
<dbReference type="EMBL" id="QWDN01000008">
    <property type="protein sequence ID" value="TEB42564.1"/>
    <property type="molecule type" value="Genomic_DNA"/>
</dbReference>
<dbReference type="InterPro" id="IPR050708">
    <property type="entry name" value="T6SS_VgrG/RHS"/>
</dbReference>
<feature type="compositionally biased region" description="Low complexity" evidence="1">
    <location>
        <begin position="325"/>
        <end position="338"/>
    </location>
</feature>
<reference evidence="2 4" key="1">
    <citation type="journal article" date="2015" name="Stand. Genomic Sci.">
        <title>Genomic Encyclopedia of Bacterial and Archaeal Type Strains, Phase III: the genomes of soil and plant-associated and newly described type strains.</title>
        <authorList>
            <person name="Whitman W.B."/>
            <person name="Woyke T."/>
            <person name="Klenk H.P."/>
            <person name="Zhou Y."/>
            <person name="Lilburn T.G."/>
            <person name="Beck B.J."/>
            <person name="De Vos P."/>
            <person name="Vandamme P."/>
            <person name="Eisen J.A."/>
            <person name="Garrity G."/>
            <person name="Hugenholtz P."/>
            <person name="Kyrpides N.C."/>
        </authorList>
    </citation>
    <scope>NUCLEOTIDE SEQUENCE [LARGE SCALE GENOMIC DNA]</scope>
    <source>
        <strain evidence="2 4">P5626</strain>
    </source>
</reference>
<dbReference type="NCBIfam" id="TIGR03696">
    <property type="entry name" value="Rhs_assc_core"/>
    <property type="match status" value="1"/>
</dbReference>
<dbReference type="Proteomes" id="UP000295270">
    <property type="component" value="Unassembled WGS sequence"/>
</dbReference>
<comment type="caution">
    <text evidence="3">The sequence shown here is derived from an EMBL/GenBank/DDBJ whole genome shotgun (WGS) entry which is preliminary data.</text>
</comment>
<feature type="region of interest" description="Disordered" evidence="1">
    <location>
        <begin position="325"/>
        <end position="344"/>
    </location>
</feature>
<evidence type="ECO:0000313" key="3">
    <source>
        <dbReference type="EMBL" id="TEB42564.1"/>
    </source>
</evidence>
<sequence>MLVPNRHESSKEYRYGFNGKEKDDEIKGGGLQYDYGFRVYDPRIGKFLSQDPLTKDYPFYSPYQFAGNSPIMAIDLDGLEMKISTTVSSSEKINSTSSKITMVFNTDIHFKVLNATGVKVEGFEKVIEQAQLNIMKTYSDLTGTGTQLGLTNFKGKKVNVNKGGIFYNYTVTSKVKTSYEMITSLGQIKANDYVIILGDDRLKAVTYKGTNINPPAYTDLEGQVMILDIKNLGAKLNSNGRYDFNGGGEAVRRISNVINHELGHQFSLEDQYTGTGIPNKGFEKNTMGNSNYKSINFGQKNQFLAFLFRFADKYNIDNTYHSSESAKTSTTAKLSSNSIATPKL</sequence>
<reference evidence="3 5" key="2">
    <citation type="journal article" date="2018" name="Syst. Appl. Microbiol.">
        <title>Flavobacterium circumlabens sp. nov. and Flavobacterium cupreum sp. nov., two psychrotrophic species isolated from Antarctic environmental samples.</title>
        <authorList>
            <person name="Kralova S."/>
            <person name="Busse H.J."/>
            <person name="Svec P."/>
            <person name="Maslanova I."/>
            <person name="Stankova E."/>
            <person name="Bartak M."/>
            <person name="Sedlacek I."/>
        </authorList>
    </citation>
    <scope>NUCLEOTIDE SEQUENCE [LARGE SCALE GENOMIC DNA]</scope>
    <source>
        <strain evidence="3 5">CCM 8828</strain>
    </source>
</reference>
<evidence type="ECO:0000313" key="4">
    <source>
        <dbReference type="Proteomes" id="UP000295270"/>
    </source>
</evidence>
<dbReference type="EMBL" id="SLWA01000008">
    <property type="protein sequence ID" value="TCN53840.1"/>
    <property type="molecule type" value="Genomic_DNA"/>
</dbReference>
<proteinExistence type="predicted"/>